<protein>
    <submittedName>
        <fullName evidence="2">DUF1173 domain-containing protein</fullName>
    </submittedName>
</protein>
<dbReference type="RefSeq" id="WP_128198781.1">
    <property type="nucleotide sequence ID" value="NZ_SACT01000004.1"/>
</dbReference>
<name>A0A3S2TLE3_9BURK</name>
<proteinExistence type="predicted"/>
<gene>
    <name evidence="2" type="ORF">ENE75_13110</name>
</gene>
<sequence length="429" mass="46481">MSDQALVPLAYEVDGRQLHADAPGFGQAIAECQANGHRPRCLCQAHGAPTYVARLGTGHIVKRMPGTGHQHAPACPHYAPPDDGSGLAPLLGSAISEDPATGCTTLKLDFALTQLAGRSAAPATGEGGDSARTRGPRLSLRGLLHYLWDQAELTRWHPGFAGKRNWAIVRRHLLQAAQQMVVSGHALAPQVYVPEPFNVEGRDAINARRLAQWQRALPMPGRPQRLMLLIGEVKEISRARYGYKAIVKHLPDQAFMLDDALYRQLGRRFSAQLELWATDDEVHMMMAATFGLNAAGAPAISELCLMPVTWQWLPVADSFDGQLVAHLVEQGRSFIKVLPYGLGHELFTASATLTDCGVNAPTLHIARDRSDVQVETADGRGGGKQIEWVWRAAATPVPCLPRATPHAHRARLAPAPPGEAKLQGTLQQP</sequence>
<dbReference type="EMBL" id="SACT01000004">
    <property type="protein sequence ID" value="RVT50755.1"/>
    <property type="molecule type" value="Genomic_DNA"/>
</dbReference>
<feature type="region of interest" description="Disordered" evidence="1">
    <location>
        <begin position="408"/>
        <end position="429"/>
    </location>
</feature>
<dbReference type="InterPro" id="IPR009553">
    <property type="entry name" value="DUF1173"/>
</dbReference>
<evidence type="ECO:0000313" key="3">
    <source>
        <dbReference type="Proteomes" id="UP000288178"/>
    </source>
</evidence>
<dbReference type="Proteomes" id="UP000288178">
    <property type="component" value="Unassembled WGS sequence"/>
</dbReference>
<comment type="caution">
    <text evidence="2">The sequence shown here is derived from an EMBL/GenBank/DDBJ whole genome shotgun (WGS) entry which is preliminary data.</text>
</comment>
<dbReference type="AlphaFoldDB" id="A0A3S2TLE3"/>
<organism evidence="2 3">
    <name type="scientific">Rubrivivax albus</name>
    <dbReference type="NCBI Taxonomy" id="2499835"/>
    <lineage>
        <taxon>Bacteria</taxon>
        <taxon>Pseudomonadati</taxon>
        <taxon>Pseudomonadota</taxon>
        <taxon>Betaproteobacteria</taxon>
        <taxon>Burkholderiales</taxon>
        <taxon>Sphaerotilaceae</taxon>
        <taxon>Rubrivivax</taxon>
    </lineage>
</organism>
<evidence type="ECO:0000256" key="1">
    <source>
        <dbReference type="SAM" id="MobiDB-lite"/>
    </source>
</evidence>
<dbReference type="Pfam" id="PF06666">
    <property type="entry name" value="DUF1173"/>
    <property type="match status" value="1"/>
</dbReference>
<evidence type="ECO:0000313" key="2">
    <source>
        <dbReference type="EMBL" id="RVT50755.1"/>
    </source>
</evidence>
<keyword evidence="3" id="KW-1185">Reference proteome</keyword>
<reference evidence="2 3" key="1">
    <citation type="submission" date="2019-01" db="EMBL/GenBank/DDBJ databases">
        <authorList>
            <person name="Chen W.-M."/>
        </authorList>
    </citation>
    <scope>NUCLEOTIDE SEQUENCE [LARGE SCALE GENOMIC DNA]</scope>
    <source>
        <strain evidence="2 3">ICH-3</strain>
    </source>
</reference>
<dbReference type="OrthoDB" id="5572968at2"/>
<accession>A0A3S2TLE3</accession>